<comment type="caution">
    <text evidence="10">The sequence shown here is derived from an EMBL/GenBank/DDBJ whole genome shotgun (WGS) entry which is preliminary data.</text>
</comment>
<evidence type="ECO:0000313" key="11">
    <source>
        <dbReference type="Proteomes" id="UP001595384"/>
    </source>
</evidence>
<dbReference type="Proteomes" id="UP001595384">
    <property type="component" value="Unassembled WGS sequence"/>
</dbReference>
<dbReference type="EMBL" id="JBHRSE010000003">
    <property type="protein sequence ID" value="MFC3022372.1"/>
    <property type="molecule type" value="Genomic_DNA"/>
</dbReference>
<evidence type="ECO:0000256" key="2">
    <source>
        <dbReference type="ARBA" id="ARBA00022490"/>
    </source>
</evidence>
<evidence type="ECO:0000256" key="8">
    <source>
        <dbReference type="HAMAP-Rule" id="MF_01161"/>
    </source>
</evidence>
<dbReference type="InterPro" id="IPR015262">
    <property type="entry name" value="tRNA_Ile_lys_synt_subst-bd"/>
</dbReference>
<protein>
    <recommendedName>
        <fullName evidence="8">tRNA(Ile)-lysidine synthase</fullName>
        <ecNumber evidence="8">6.3.4.19</ecNumber>
    </recommendedName>
    <alternativeName>
        <fullName evidence="8">tRNA(Ile)-2-lysyl-cytidine synthase</fullName>
    </alternativeName>
    <alternativeName>
        <fullName evidence="8">tRNA(Ile)-lysidine synthetase</fullName>
    </alternativeName>
</protein>
<evidence type="ECO:0000256" key="6">
    <source>
        <dbReference type="ARBA" id="ARBA00022840"/>
    </source>
</evidence>
<comment type="similarity">
    <text evidence="8">Belongs to the tRNA(Ile)-lysidine synthase family.</text>
</comment>
<evidence type="ECO:0000256" key="4">
    <source>
        <dbReference type="ARBA" id="ARBA00022694"/>
    </source>
</evidence>
<evidence type="ECO:0000259" key="9">
    <source>
        <dbReference type="SMART" id="SM00977"/>
    </source>
</evidence>
<dbReference type="Gene3D" id="3.40.50.620">
    <property type="entry name" value="HUPs"/>
    <property type="match status" value="1"/>
</dbReference>
<dbReference type="SUPFAM" id="SSF52402">
    <property type="entry name" value="Adenine nucleotide alpha hydrolases-like"/>
    <property type="match status" value="1"/>
</dbReference>
<comment type="catalytic activity">
    <reaction evidence="7 8">
        <text>cytidine(34) in tRNA(Ile2) + L-lysine + ATP = lysidine(34) in tRNA(Ile2) + AMP + diphosphate + H(+)</text>
        <dbReference type="Rhea" id="RHEA:43744"/>
        <dbReference type="Rhea" id="RHEA-COMP:10625"/>
        <dbReference type="Rhea" id="RHEA-COMP:10670"/>
        <dbReference type="ChEBI" id="CHEBI:15378"/>
        <dbReference type="ChEBI" id="CHEBI:30616"/>
        <dbReference type="ChEBI" id="CHEBI:32551"/>
        <dbReference type="ChEBI" id="CHEBI:33019"/>
        <dbReference type="ChEBI" id="CHEBI:82748"/>
        <dbReference type="ChEBI" id="CHEBI:83665"/>
        <dbReference type="ChEBI" id="CHEBI:456215"/>
        <dbReference type="EC" id="6.3.4.19"/>
    </reaction>
</comment>
<evidence type="ECO:0000256" key="5">
    <source>
        <dbReference type="ARBA" id="ARBA00022741"/>
    </source>
</evidence>
<dbReference type="SMART" id="SM00977">
    <property type="entry name" value="TilS_C"/>
    <property type="match status" value="1"/>
</dbReference>
<dbReference type="GO" id="GO:0032267">
    <property type="term" value="F:tRNA(Ile)-lysidine synthase activity"/>
    <property type="evidence" value="ECO:0007669"/>
    <property type="project" value="UniProtKB-EC"/>
</dbReference>
<dbReference type="InterPro" id="IPR012796">
    <property type="entry name" value="Lysidine-tRNA-synth_C"/>
</dbReference>
<organism evidence="10 11">
    <name type="scientific">Vibrio zhugei</name>
    <dbReference type="NCBI Taxonomy" id="2479546"/>
    <lineage>
        <taxon>Bacteria</taxon>
        <taxon>Pseudomonadati</taxon>
        <taxon>Pseudomonadota</taxon>
        <taxon>Gammaproteobacteria</taxon>
        <taxon>Vibrionales</taxon>
        <taxon>Vibrionaceae</taxon>
        <taxon>Vibrio</taxon>
    </lineage>
</organism>
<evidence type="ECO:0000313" key="10">
    <source>
        <dbReference type="EMBL" id="MFC3022372.1"/>
    </source>
</evidence>
<evidence type="ECO:0000256" key="3">
    <source>
        <dbReference type="ARBA" id="ARBA00022598"/>
    </source>
</evidence>
<dbReference type="Pfam" id="PF11734">
    <property type="entry name" value="TilS_C"/>
    <property type="match status" value="1"/>
</dbReference>
<dbReference type="RefSeq" id="WP_123015536.1">
    <property type="nucleotide sequence ID" value="NZ_AP024911.1"/>
</dbReference>
<keyword evidence="5 8" id="KW-0547">Nucleotide-binding</keyword>
<dbReference type="Pfam" id="PF09179">
    <property type="entry name" value="TilS"/>
    <property type="match status" value="1"/>
</dbReference>
<dbReference type="PANTHER" id="PTHR43033:SF1">
    <property type="entry name" value="TRNA(ILE)-LYSIDINE SYNTHASE-RELATED"/>
    <property type="match status" value="1"/>
</dbReference>
<accession>A0ABV7C2Z9</accession>
<evidence type="ECO:0000256" key="1">
    <source>
        <dbReference type="ARBA" id="ARBA00004496"/>
    </source>
</evidence>
<dbReference type="Gene3D" id="1.20.59.20">
    <property type="match status" value="1"/>
</dbReference>
<evidence type="ECO:0000256" key="7">
    <source>
        <dbReference type="ARBA" id="ARBA00048539"/>
    </source>
</evidence>
<dbReference type="PANTHER" id="PTHR43033">
    <property type="entry name" value="TRNA(ILE)-LYSIDINE SYNTHASE-RELATED"/>
    <property type="match status" value="1"/>
</dbReference>
<dbReference type="CDD" id="cd01992">
    <property type="entry name" value="TilS_N"/>
    <property type="match status" value="1"/>
</dbReference>
<comment type="function">
    <text evidence="8">Ligates lysine onto the cytidine present at position 34 of the AUA codon-specific tRNA(Ile) that contains the anticodon CAU, in an ATP-dependent manner. Cytidine is converted to lysidine, thus changing the amino acid specificity of the tRNA from methionine to isoleucine.</text>
</comment>
<dbReference type="InterPro" id="IPR014729">
    <property type="entry name" value="Rossmann-like_a/b/a_fold"/>
</dbReference>
<dbReference type="Pfam" id="PF01171">
    <property type="entry name" value="ATP_bind_3"/>
    <property type="match status" value="1"/>
</dbReference>
<dbReference type="InterPro" id="IPR012795">
    <property type="entry name" value="tRNA_Ile_lys_synt_N"/>
</dbReference>
<dbReference type="EC" id="6.3.4.19" evidence="8"/>
<keyword evidence="4 8" id="KW-0819">tRNA processing</keyword>
<name>A0ABV7C2Z9_9VIBR</name>
<proteinExistence type="inferred from homology"/>
<keyword evidence="11" id="KW-1185">Reference proteome</keyword>
<dbReference type="NCBIfam" id="TIGR02432">
    <property type="entry name" value="lysidine_TilS_N"/>
    <property type="match status" value="1"/>
</dbReference>
<reference evidence="11" key="1">
    <citation type="journal article" date="2019" name="Int. J. Syst. Evol. Microbiol.">
        <title>The Global Catalogue of Microorganisms (GCM) 10K type strain sequencing project: providing services to taxonomists for standard genome sequencing and annotation.</title>
        <authorList>
            <consortium name="The Broad Institute Genomics Platform"/>
            <consortium name="The Broad Institute Genome Sequencing Center for Infectious Disease"/>
            <person name="Wu L."/>
            <person name="Ma J."/>
        </authorList>
    </citation>
    <scope>NUCLEOTIDE SEQUENCE [LARGE SCALE GENOMIC DNA]</scope>
    <source>
        <strain evidence="11">KCTC 62784</strain>
    </source>
</reference>
<feature type="domain" description="Lysidine-tRNA(Ile) synthetase C-terminal" evidence="9">
    <location>
        <begin position="366"/>
        <end position="435"/>
    </location>
</feature>
<sequence length="438" mass="50174">MSSLYTTFKQQLRAMPSTRFVLAFSGGVDSRVLLDLLARYQREHHCECLAVHVHHGLSPNADDWAQRCQYWGEQTGIPVVTEYADIQRESGMSLEQVAREARYALLAKHVQAETCLLLGQHADDQLETFLLAMKRGSGPKGLAAMAKCDRFADGQRLRPLLTHRRSEIEAYATQHHLQWVSDESNQDERFDRNFLRHQITPNLIARWPNIHASIQRSAELCAEQEDVMASLLKDKLKSLLHEDKSLAIQALCDESAAVRHQLFRHWLNRLGVAMPSRRHTQMIWDEVAQADQDANPLLNLGEHHIRRFQGRLYCVPHHDDISQWQHVLHCDCPLHLPNHLGTLSLQTGSGDGLAMTLPKGYEPSRLRVSFDPSGREAKPEGRAGRRKLKKLYQEMGIPSWHRRQYPIILYDEQVVAVAGLFVSQAFSGQEYTLKWQRD</sequence>
<keyword evidence="2 8" id="KW-0963">Cytoplasm</keyword>
<comment type="domain">
    <text evidence="8">The N-terminal region contains the highly conserved SGGXDS motif, predicted to be a P-loop motif involved in ATP binding.</text>
</comment>
<feature type="binding site" evidence="8">
    <location>
        <begin position="25"/>
        <end position="30"/>
    </location>
    <ligand>
        <name>ATP</name>
        <dbReference type="ChEBI" id="CHEBI:30616"/>
    </ligand>
</feature>
<gene>
    <name evidence="8 10" type="primary">tilS</name>
    <name evidence="10" type="ORF">ACFODT_00690</name>
</gene>
<dbReference type="SUPFAM" id="SSF56037">
    <property type="entry name" value="PheT/TilS domain"/>
    <property type="match status" value="1"/>
</dbReference>
<dbReference type="NCBIfam" id="TIGR02433">
    <property type="entry name" value="lysidine_TilS_C"/>
    <property type="match status" value="1"/>
</dbReference>
<comment type="subcellular location">
    <subcellularLocation>
        <location evidence="1 8">Cytoplasm</location>
    </subcellularLocation>
</comment>
<dbReference type="InterPro" id="IPR011063">
    <property type="entry name" value="TilS/TtcA_N"/>
</dbReference>
<keyword evidence="3 8" id="KW-0436">Ligase</keyword>
<dbReference type="SUPFAM" id="SSF82829">
    <property type="entry name" value="MesJ substrate recognition domain-like"/>
    <property type="match status" value="1"/>
</dbReference>
<dbReference type="InterPro" id="IPR012094">
    <property type="entry name" value="tRNA_Ile_lys_synt"/>
</dbReference>
<dbReference type="HAMAP" id="MF_01161">
    <property type="entry name" value="tRNA_Ile_lys_synt"/>
    <property type="match status" value="1"/>
</dbReference>
<keyword evidence="6 8" id="KW-0067">ATP-binding</keyword>